<protein>
    <submittedName>
        <fullName evidence="2">Uncharacterized protein</fullName>
    </submittedName>
</protein>
<dbReference type="Proteomes" id="UP000325081">
    <property type="component" value="Unassembled WGS sequence"/>
</dbReference>
<evidence type="ECO:0000313" key="2">
    <source>
        <dbReference type="EMBL" id="GER39405.1"/>
    </source>
</evidence>
<comment type="caution">
    <text evidence="2">The sequence shown here is derived from an EMBL/GenBank/DDBJ whole genome shotgun (WGS) entry which is preliminary data.</text>
</comment>
<organism evidence="2 3">
    <name type="scientific">Striga asiatica</name>
    <name type="common">Asiatic witchweed</name>
    <name type="synonym">Buchnera asiatica</name>
    <dbReference type="NCBI Taxonomy" id="4170"/>
    <lineage>
        <taxon>Eukaryota</taxon>
        <taxon>Viridiplantae</taxon>
        <taxon>Streptophyta</taxon>
        <taxon>Embryophyta</taxon>
        <taxon>Tracheophyta</taxon>
        <taxon>Spermatophyta</taxon>
        <taxon>Magnoliopsida</taxon>
        <taxon>eudicotyledons</taxon>
        <taxon>Gunneridae</taxon>
        <taxon>Pentapetalae</taxon>
        <taxon>asterids</taxon>
        <taxon>lamiids</taxon>
        <taxon>Lamiales</taxon>
        <taxon>Orobanchaceae</taxon>
        <taxon>Buchnereae</taxon>
        <taxon>Striga</taxon>
    </lineage>
</organism>
<sequence>MEVGGRTPLSVATNLEKRKGKTRVDWNSDNHLAGAWRREMKGAARWPAEIILETHDFFTVRRGLHFICRAGNAVNNCTFLNPNPPNAPPRKLSPPPPPPNKDCQSNPPPLPTPPKTPTSITPTIASSSPSRQYCLNHRVISAHPLLNRLNEHLIILPAAVEPKPHRGAHGSRNTNRIIIHPRTLQMGVEPARAAPVEPAARPARALAYIAAEAGKLTIGRLESEPELVRVARVEPAGLAVVAEGPARKAAGVAVEEGVGVGGPGKEGEDVLVVERVSDVGREVEAFFVEEKVARGA</sequence>
<dbReference type="AlphaFoldDB" id="A0A5A7Q2M6"/>
<accession>A0A5A7Q2M6</accession>
<feature type="compositionally biased region" description="Pro residues" evidence="1">
    <location>
        <begin position="84"/>
        <end position="116"/>
    </location>
</feature>
<gene>
    <name evidence="2" type="ORF">STAS_16020</name>
</gene>
<proteinExistence type="predicted"/>
<feature type="compositionally biased region" description="Low complexity" evidence="1">
    <location>
        <begin position="117"/>
        <end position="129"/>
    </location>
</feature>
<keyword evidence="3" id="KW-1185">Reference proteome</keyword>
<feature type="region of interest" description="Disordered" evidence="1">
    <location>
        <begin position="84"/>
        <end position="129"/>
    </location>
</feature>
<reference evidence="3" key="1">
    <citation type="journal article" date="2019" name="Curr. Biol.">
        <title>Genome Sequence of Striga asiatica Provides Insight into the Evolution of Plant Parasitism.</title>
        <authorList>
            <person name="Yoshida S."/>
            <person name="Kim S."/>
            <person name="Wafula E.K."/>
            <person name="Tanskanen J."/>
            <person name="Kim Y.M."/>
            <person name="Honaas L."/>
            <person name="Yang Z."/>
            <person name="Spallek T."/>
            <person name="Conn C.E."/>
            <person name="Ichihashi Y."/>
            <person name="Cheong K."/>
            <person name="Cui S."/>
            <person name="Der J.P."/>
            <person name="Gundlach H."/>
            <person name="Jiao Y."/>
            <person name="Hori C."/>
            <person name="Ishida J.K."/>
            <person name="Kasahara H."/>
            <person name="Kiba T."/>
            <person name="Kim M.S."/>
            <person name="Koo N."/>
            <person name="Laohavisit A."/>
            <person name="Lee Y.H."/>
            <person name="Lumba S."/>
            <person name="McCourt P."/>
            <person name="Mortimer J.C."/>
            <person name="Mutuku J.M."/>
            <person name="Nomura T."/>
            <person name="Sasaki-Sekimoto Y."/>
            <person name="Seto Y."/>
            <person name="Wang Y."/>
            <person name="Wakatake T."/>
            <person name="Sakakibara H."/>
            <person name="Demura T."/>
            <person name="Yamaguchi S."/>
            <person name="Yoneyama K."/>
            <person name="Manabe R.I."/>
            <person name="Nelson D.C."/>
            <person name="Schulman A.H."/>
            <person name="Timko M.P."/>
            <person name="dePamphilis C.W."/>
            <person name="Choi D."/>
            <person name="Shirasu K."/>
        </authorList>
    </citation>
    <scope>NUCLEOTIDE SEQUENCE [LARGE SCALE GENOMIC DNA]</scope>
    <source>
        <strain evidence="3">cv. UVA1</strain>
    </source>
</reference>
<evidence type="ECO:0000313" key="3">
    <source>
        <dbReference type="Proteomes" id="UP000325081"/>
    </source>
</evidence>
<dbReference type="EMBL" id="BKCP01005628">
    <property type="protein sequence ID" value="GER39405.1"/>
    <property type="molecule type" value="Genomic_DNA"/>
</dbReference>
<name>A0A5A7Q2M6_STRAF</name>
<evidence type="ECO:0000256" key="1">
    <source>
        <dbReference type="SAM" id="MobiDB-lite"/>
    </source>
</evidence>